<gene>
    <name evidence="2" type="ORF">CKO31_18805</name>
</gene>
<dbReference type="Gene3D" id="3.40.50.150">
    <property type="entry name" value="Vaccinia Virus protein VP39"/>
    <property type="match status" value="2"/>
</dbReference>
<dbReference type="SUPFAM" id="SSF53335">
    <property type="entry name" value="S-adenosyl-L-methionine-dependent methyltransferases"/>
    <property type="match status" value="2"/>
</dbReference>
<dbReference type="InterPro" id="IPR007072">
    <property type="entry name" value="RNMT_CmcI"/>
</dbReference>
<evidence type="ECO:0000313" key="2">
    <source>
        <dbReference type="EMBL" id="MBK1632758.1"/>
    </source>
</evidence>
<accession>A0ABS1CM34</accession>
<proteinExistence type="predicted"/>
<comment type="caution">
    <text evidence="2">The sequence shown here is derived from an EMBL/GenBank/DDBJ whole genome shotgun (WGS) entry which is preliminary data.</text>
</comment>
<dbReference type="InterPro" id="IPR029063">
    <property type="entry name" value="SAM-dependent_MTases_sf"/>
</dbReference>
<feature type="domain" description="Methyltransferase" evidence="1">
    <location>
        <begin position="70"/>
        <end position="161"/>
    </location>
</feature>
<sequence length="446" mass="48000">MSDATPESGAGGAPAWLDWICAAPDRVELTRRYDHWAARYDGDVAADWDGIPQWAAGLLGRLLGSRDAPVLDAGAGTGLAGVGLAAAGFRNLIALDLSPGMLALAADRGVYRELRVGAIAEPGVLGAEERFAGIIATGVFAAGHCGSAELTCLAGHLAPGGVLVLTAREAVLAALTTTLAGLDGEILDRLESRVYGDQPIHAIAWQAAGGPPRWVPITAREQRSDIPAAAARPTTERWADVRWRGVTMDKGPFELAMLPQLMAEQQIRTVIELGTAHGGAALWYADLLALNGVVGQGDGAPVLTIERDPGSVDPAVRNHPGVRCLTGDCNRLADLLPAALLAELPHPWLVLEDAHDLDLPAALDWLDQHGLRRGDYLIVEDTSIDHIDAWSDWPDQQVLDQVRRKIADLRTWLIEHEARYRIDTWYQDLFGYNASKTWNGVLRVMR</sequence>
<dbReference type="PANTHER" id="PTHR43464">
    <property type="entry name" value="METHYLTRANSFERASE"/>
    <property type="match status" value="1"/>
</dbReference>
<evidence type="ECO:0000313" key="3">
    <source>
        <dbReference type="Proteomes" id="UP000748752"/>
    </source>
</evidence>
<dbReference type="CDD" id="cd02440">
    <property type="entry name" value="AdoMet_MTases"/>
    <property type="match status" value="1"/>
</dbReference>
<dbReference type="Proteomes" id="UP000748752">
    <property type="component" value="Unassembled WGS sequence"/>
</dbReference>
<dbReference type="EMBL" id="NRRV01000057">
    <property type="protein sequence ID" value="MBK1632758.1"/>
    <property type="molecule type" value="Genomic_DNA"/>
</dbReference>
<dbReference type="InterPro" id="IPR041698">
    <property type="entry name" value="Methyltransf_25"/>
</dbReference>
<evidence type="ECO:0000259" key="1">
    <source>
        <dbReference type="Pfam" id="PF13649"/>
    </source>
</evidence>
<reference evidence="2 3" key="1">
    <citation type="journal article" date="2020" name="Microorganisms">
        <title>Osmotic Adaptation and Compatible Solute Biosynthesis of Phototrophic Bacteria as Revealed from Genome Analyses.</title>
        <authorList>
            <person name="Imhoff J.F."/>
            <person name="Rahn T."/>
            <person name="Kunzel S."/>
            <person name="Keller A."/>
            <person name="Neulinger S.C."/>
        </authorList>
    </citation>
    <scope>NUCLEOTIDE SEQUENCE [LARGE SCALE GENOMIC DNA]</scope>
    <source>
        <strain evidence="2 3">DSM 6210</strain>
    </source>
</reference>
<dbReference type="Pfam" id="PF13649">
    <property type="entry name" value="Methyltransf_25"/>
    <property type="match status" value="1"/>
</dbReference>
<protein>
    <recommendedName>
        <fullName evidence="1">Methyltransferase domain-containing protein</fullName>
    </recommendedName>
</protein>
<keyword evidence="3" id="KW-1185">Reference proteome</keyword>
<organism evidence="2 3">
    <name type="scientific">Thiohalocapsa halophila</name>
    <dbReference type="NCBI Taxonomy" id="69359"/>
    <lineage>
        <taxon>Bacteria</taxon>
        <taxon>Pseudomonadati</taxon>
        <taxon>Pseudomonadota</taxon>
        <taxon>Gammaproteobacteria</taxon>
        <taxon>Chromatiales</taxon>
        <taxon>Chromatiaceae</taxon>
        <taxon>Thiohalocapsa</taxon>
    </lineage>
</organism>
<dbReference type="RefSeq" id="WP_200240553.1">
    <property type="nucleotide sequence ID" value="NZ_NRRV01000057.1"/>
</dbReference>
<name>A0ABS1CM34_9GAMM</name>
<dbReference type="Pfam" id="PF04989">
    <property type="entry name" value="RMNT_CmcI"/>
    <property type="match status" value="1"/>
</dbReference>
<dbReference type="PANTHER" id="PTHR43464:SF92">
    <property type="entry name" value="SLR1071 PROTEIN"/>
    <property type="match status" value="1"/>
</dbReference>